<keyword evidence="1" id="KW-0808">Transferase</keyword>
<dbReference type="InterPro" id="IPR002060">
    <property type="entry name" value="Squ/phyt_synthse"/>
</dbReference>
<comment type="caution">
    <text evidence="1">The sequence shown here is derived from an EMBL/GenBank/DDBJ whole genome shotgun (WGS) entry which is preliminary data.</text>
</comment>
<proteinExistence type="predicted"/>
<dbReference type="InterPro" id="IPR017827">
    <property type="entry name" value="HSQ_synthase_HpnC"/>
</dbReference>
<dbReference type="RefSeq" id="WP_379881643.1">
    <property type="nucleotide sequence ID" value="NZ_JBHPON010000002.1"/>
</dbReference>
<dbReference type="EC" id="2.5.1.21" evidence="1"/>
<dbReference type="PANTHER" id="PTHR31480">
    <property type="entry name" value="BIFUNCTIONAL LYCOPENE CYCLASE/PHYTOENE SYNTHASE"/>
    <property type="match status" value="1"/>
</dbReference>
<protein>
    <submittedName>
        <fullName evidence="1">Squalene synthase HpnC</fullName>
        <ecNumber evidence="1">2.5.1.21</ecNumber>
    </submittedName>
</protein>
<gene>
    <name evidence="1" type="primary">hpnC</name>
    <name evidence="1" type="ORF">ACFMB1_16275</name>
</gene>
<evidence type="ECO:0000313" key="2">
    <source>
        <dbReference type="Proteomes" id="UP001596116"/>
    </source>
</evidence>
<dbReference type="GO" id="GO:0051996">
    <property type="term" value="F:squalene synthase [NAD(P)H] activity"/>
    <property type="evidence" value="ECO:0007669"/>
    <property type="project" value="UniProtKB-EC"/>
</dbReference>
<accession>A0ABW1L2L8</accession>
<keyword evidence="2" id="KW-1185">Reference proteome</keyword>
<reference evidence="1 2" key="1">
    <citation type="submission" date="2024-09" db="EMBL/GenBank/DDBJ databases">
        <authorList>
            <person name="Zhang Z.-H."/>
        </authorList>
    </citation>
    <scope>NUCLEOTIDE SEQUENCE [LARGE SCALE GENOMIC DNA]</scope>
    <source>
        <strain evidence="1 2">HHTR114</strain>
    </source>
</reference>
<dbReference type="Gene3D" id="1.10.600.10">
    <property type="entry name" value="Farnesyl Diphosphate Synthase"/>
    <property type="match status" value="1"/>
</dbReference>
<dbReference type="NCBIfam" id="TIGR03464">
    <property type="entry name" value="HpnC"/>
    <property type="match status" value="1"/>
</dbReference>
<sequence>MSATPEITAPEIPKKGAVVATAETPSGKGAKDENFPVGSFLLPKHLRPHVAIFYDFARAIDDIADNGALSPEEKIKRLTTFDAVLNGEPGYGEEYAKAHALRESMKETGVTTKHGSDLIAAFILDAEKSRYRTWEELLGYCELSANPVGRYLLDLHGEDKSGYRYSDALCTVLQIVNHLQDCGDDKRELDRIYIIGEWLAEEGEDFTVVERAAVAPGFRKVMDRMLDGCEALMVDARKLPSALASKHLAMESAIIVRLADRLIQLLRKGDPLASRVALSKLDFAVAGAIGAASGFFQAGRGAV</sequence>
<dbReference type="EMBL" id="JBHPON010000002">
    <property type="protein sequence ID" value="MFC6037113.1"/>
    <property type="molecule type" value="Genomic_DNA"/>
</dbReference>
<dbReference type="InterPro" id="IPR008949">
    <property type="entry name" value="Isoprenoid_synthase_dom_sf"/>
</dbReference>
<organism evidence="1 2">
    <name type="scientific">Hyphococcus aureus</name>
    <dbReference type="NCBI Taxonomy" id="2666033"/>
    <lineage>
        <taxon>Bacteria</taxon>
        <taxon>Pseudomonadati</taxon>
        <taxon>Pseudomonadota</taxon>
        <taxon>Alphaproteobacteria</taxon>
        <taxon>Parvularculales</taxon>
        <taxon>Parvularculaceae</taxon>
        <taxon>Hyphococcus</taxon>
    </lineage>
</organism>
<dbReference type="SFLD" id="SFLDS00005">
    <property type="entry name" value="Isoprenoid_Synthase_Type_I"/>
    <property type="match status" value="1"/>
</dbReference>
<dbReference type="SFLD" id="SFLDG01018">
    <property type="entry name" value="Squalene/Phytoene_Synthase_Lik"/>
    <property type="match status" value="1"/>
</dbReference>
<dbReference type="SUPFAM" id="SSF48576">
    <property type="entry name" value="Terpenoid synthases"/>
    <property type="match status" value="1"/>
</dbReference>
<dbReference type="Proteomes" id="UP001596116">
    <property type="component" value="Unassembled WGS sequence"/>
</dbReference>
<name>A0ABW1L2L8_9PROT</name>
<evidence type="ECO:0000313" key="1">
    <source>
        <dbReference type="EMBL" id="MFC6037113.1"/>
    </source>
</evidence>
<dbReference type="Pfam" id="PF00494">
    <property type="entry name" value="SQS_PSY"/>
    <property type="match status" value="1"/>
</dbReference>